<proteinExistence type="predicted"/>
<dbReference type="InterPro" id="IPR013423">
    <property type="entry name" value="CHP02594"/>
</dbReference>
<protein>
    <submittedName>
        <fullName evidence="3">TIGR02594 family protein</fullName>
    </submittedName>
</protein>
<name>A0A1M4ZMB5_9BACT</name>
<dbReference type="AlphaFoldDB" id="A0A1M4ZMB5"/>
<evidence type="ECO:0000313" key="3">
    <source>
        <dbReference type="EMBL" id="SHF19075.1"/>
    </source>
</evidence>
<dbReference type="STRING" id="1194090.SAMN05443144_10673"/>
<evidence type="ECO:0000259" key="2">
    <source>
        <dbReference type="Pfam" id="PF05257"/>
    </source>
</evidence>
<dbReference type="NCBIfam" id="TIGR02594">
    <property type="entry name" value="TIGR02594 family protein"/>
    <property type="match status" value="1"/>
</dbReference>
<dbReference type="InterPro" id="IPR036365">
    <property type="entry name" value="PGBD-like_sf"/>
</dbReference>
<dbReference type="EMBL" id="FQUS01000006">
    <property type="protein sequence ID" value="SHF19075.1"/>
    <property type="molecule type" value="Genomic_DNA"/>
</dbReference>
<dbReference type="RefSeq" id="WP_073061427.1">
    <property type="nucleotide sequence ID" value="NZ_FQUS01000006.1"/>
</dbReference>
<dbReference type="SUPFAM" id="SSF54001">
    <property type="entry name" value="Cysteine proteinases"/>
    <property type="match status" value="1"/>
</dbReference>
<feature type="domain" description="Peptidase C51" evidence="2">
    <location>
        <begin position="40"/>
        <end position="119"/>
    </location>
</feature>
<dbReference type="Pfam" id="PF05257">
    <property type="entry name" value="CHAP"/>
    <property type="match status" value="1"/>
</dbReference>
<dbReference type="InterPro" id="IPR038765">
    <property type="entry name" value="Papain-like_cys_pep_sf"/>
</dbReference>
<dbReference type="InterPro" id="IPR007921">
    <property type="entry name" value="CHAP_dom"/>
</dbReference>
<organism evidence="3 4">
    <name type="scientific">Fodinibius roseus</name>
    <dbReference type="NCBI Taxonomy" id="1194090"/>
    <lineage>
        <taxon>Bacteria</taxon>
        <taxon>Pseudomonadati</taxon>
        <taxon>Balneolota</taxon>
        <taxon>Balneolia</taxon>
        <taxon>Balneolales</taxon>
        <taxon>Balneolaceae</taxon>
        <taxon>Fodinibius</taxon>
    </lineage>
</organism>
<accession>A0A1M4ZMB5</accession>
<dbReference type="Pfam" id="PF01471">
    <property type="entry name" value="PG_binding_1"/>
    <property type="match status" value="1"/>
</dbReference>
<evidence type="ECO:0000313" key="4">
    <source>
        <dbReference type="Proteomes" id="UP000184041"/>
    </source>
</evidence>
<dbReference type="Proteomes" id="UP000184041">
    <property type="component" value="Unassembled WGS sequence"/>
</dbReference>
<dbReference type="Gene3D" id="3.90.1720.10">
    <property type="entry name" value="endopeptidase domain like (from Nostoc punctiforme)"/>
    <property type="match status" value="1"/>
</dbReference>
<reference evidence="3 4" key="1">
    <citation type="submission" date="2016-11" db="EMBL/GenBank/DDBJ databases">
        <authorList>
            <person name="Jaros S."/>
            <person name="Januszkiewicz K."/>
            <person name="Wedrychowicz H."/>
        </authorList>
    </citation>
    <scope>NUCLEOTIDE SEQUENCE [LARGE SCALE GENOMIC DNA]</scope>
    <source>
        <strain evidence="3 4">DSM 21986</strain>
    </source>
</reference>
<sequence>MNELLKVATNELGVTEISGSVHSERILKYAEDIGLSWINDDETPWCSIFMNWVALKAGVEQSQSAAARSWLNVGFSVQNPEPGDIVVYWRGNPSSHQGHVGIFLGFSSDHERIYTLGGNQGDSVSISAYPRERLLDFRRLTSTDDVVLQDKVLKRGDRGQAVVKLQDALKMGGFDVGTSDGIFGPKTEGGVKKLQSTDFDLEITGVFDRATREYLLELLNA</sequence>
<dbReference type="OrthoDB" id="9813532at2"/>
<dbReference type="InterPro" id="IPR036366">
    <property type="entry name" value="PGBDSf"/>
</dbReference>
<evidence type="ECO:0000259" key="1">
    <source>
        <dbReference type="Pfam" id="PF01471"/>
    </source>
</evidence>
<feature type="domain" description="Peptidoglycan binding-like" evidence="1">
    <location>
        <begin position="158"/>
        <end position="213"/>
    </location>
</feature>
<keyword evidence="4" id="KW-1185">Reference proteome</keyword>
<dbReference type="SUPFAM" id="SSF47090">
    <property type="entry name" value="PGBD-like"/>
    <property type="match status" value="1"/>
</dbReference>
<dbReference type="Gene3D" id="1.10.101.10">
    <property type="entry name" value="PGBD-like superfamily/PGBD"/>
    <property type="match status" value="1"/>
</dbReference>
<dbReference type="InterPro" id="IPR002477">
    <property type="entry name" value="Peptidoglycan-bd-like"/>
</dbReference>
<gene>
    <name evidence="3" type="ORF">SAMN05443144_10673</name>
</gene>